<organism evidence="9 10">
    <name type="scientific">Maribacter algicola</name>
    <dbReference type="NCBI Taxonomy" id="2498892"/>
    <lineage>
        <taxon>Bacteria</taxon>
        <taxon>Pseudomonadati</taxon>
        <taxon>Bacteroidota</taxon>
        <taxon>Flavobacteriia</taxon>
        <taxon>Flavobacteriales</taxon>
        <taxon>Flavobacteriaceae</taxon>
        <taxon>Maribacter</taxon>
    </lineage>
</organism>
<comment type="similarity">
    <text evidence="7 8">Belongs to the class I-like SAM-binding methyltransferase superfamily. C5-methyltransferase family.</text>
</comment>
<evidence type="ECO:0000256" key="5">
    <source>
        <dbReference type="ARBA" id="ARBA00022747"/>
    </source>
</evidence>
<proteinExistence type="inferred from homology"/>
<accession>A0A3R8Q2C8</accession>
<dbReference type="SUPFAM" id="SSF53335">
    <property type="entry name" value="S-adenosyl-L-methionine-dependent methyltransferases"/>
    <property type="match status" value="1"/>
</dbReference>
<dbReference type="EMBL" id="QUSX01000002">
    <property type="protein sequence ID" value="RRQ48373.1"/>
    <property type="molecule type" value="Genomic_DNA"/>
</dbReference>
<keyword evidence="10" id="KW-1185">Reference proteome</keyword>
<dbReference type="Gene3D" id="3.40.50.150">
    <property type="entry name" value="Vaccinia Virus protein VP39"/>
    <property type="match status" value="1"/>
</dbReference>
<evidence type="ECO:0000256" key="8">
    <source>
        <dbReference type="RuleBase" id="RU000416"/>
    </source>
</evidence>
<dbReference type="InterPro" id="IPR001525">
    <property type="entry name" value="C5_MeTfrase"/>
</dbReference>
<dbReference type="PROSITE" id="PS51679">
    <property type="entry name" value="SAM_MT_C5"/>
    <property type="match status" value="1"/>
</dbReference>
<comment type="catalytic activity">
    <reaction evidence="6">
        <text>a 2'-deoxycytidine in DNA + S-adenosyl-L-methionine = a 5-methyl-2'-deoxycytidine in DNA + S-adenosyl-L-homocysteine + H(+)</text>
        <dbReference type="Rhea" id="RHEA:13681"/>
        <dbReference type="Rhea" id="RHEA-COMP:11369"/>
        <dbReference type="Rhea" id="RHEA-COMP:11370"/>
        <dbReference type="ChEBI" id="CHEBI:15378"/>
        <dbReference type="ChEBI" id="CHEBI:57856"/>
        <dbReference type="ChEBI" id="CHEBI:59789"/>
        <dbReference type="ChEBI" id="CHEBI:85452"/>
        <dbReference type="ChEBI" id="CHEBI:85454"/>
        <dbReference type="EC" id="2.1.1.37"/>
    </reaction>
</comment>
<dbReference type="EC" id="2.1.1.37" evidence="1"/>
<dbReference type="GO" id="GO:0032259">
    <property type="term" value="P:methylation"/>
    <property type="evidence" value="ECO:0007669"/>
    <property type="project" value="UniProtKB-KW"/>
</dbReference>
<evidence type="ECO:0000313" key="9">
    <source>
        <dbReference type="EMBL" id="RRQ48373.1"/>
    </source>
</evidence>
<keyword evidence="5" id="KW-0680">Restriction system</keyword>
<keyword evidence="3 7" id="KW-0808">Transferase</keyword>
<name>A0A3R8Q2C8_9FLAO</name>
<dbReference type="PANTHER" id="PTHR10629">
    <property type="entry name" value="CYTOSINE-SPECIFIC METHYLTRANSFERASE"/>
    <property type="match status" value="1"/>
</dbReference>
<dbReference type="GO" id="GO:0009307">
    <property type="term" value="P:DNA restriction-modification system"/>
    <property type="evidence" value="ECO:0007669"/>
    <property type="project" value="UniProtKB-KW"/>
</dbReference>
<gene>
    <name evidence="9" type="ORF">DZC72_11720</name>
</gene>
<evidence type="ECO:0000256" key="2">
    <source>
        <dbReference type="ARBA" id="ARBA00022603"/>
    </source>
</evidence>
<dbReference type="InterPro" id="IPR050390">
    <property type="entry name" value="C5-Methyltransferase"/>
</dbReference>
<evidence type="ECO:0000256" key="4">
    <source>
        <dbReference type="ARBA" id="ARBA00022691"/>
    </source>
</evidence>
<sequence>MKNKTFEILSLFSGGGFLDLGFINQGFEISEAVEINPYFIEAYNYGLESYFNNSNNKYLRQGLVKHNKINKPIDASCRKEQKRLEKSHANVTGIIGGPPCQDYSVGGNNGGIEGERGKLINSYLSIVKKIKPDFLFFENVEGLYKTIKHRKAFDEFVVNIEKNGYVVWHDIFNVLEYGYPQDRPRIALVAFKKKIVKSLVKAGQVMEKDNFKLKHKQTDNLVFRWPKPKYKNPKSFDWPKKWKFGNDKSIYELNGHEELSVNYIFKDLDDTFPNQTEHFNPKSKRFKDVEEGDTNRKSFKRLHRFRYSPTVAYGNNEVHLHPTQARRLTVREGLRLQTVPDEYILPPEMPLTPKFKLISNGVPTASAELIAKEIRRTLINFLSLNNGNL</sequence>
<evidence type="ECO:0000256" key="1">
    <source>
        <dbReference type="ARBA" id="ARBA00011975"/>
    </source>
</evidence>
<dbReference type="PRINTS" id="PR00105">
    <property type="entry name" value="C5METTRFRASE"/>
</dbReference>
<evidence type="ECO:0000256" key="7">
    <source>
        <dbReference type="PROSITE-ProRule" id="PRU01016"/>
    </source>
</evidence>
<dbReference type="Proteomes" id="UP000286990">
    <property type="component" value="Unassembled WGS sequence"/>
</dbReference>
<dbReference type="GO" id="GO:0003886">
    <property type="term" value="F:DNA (cytosine-5-)-methyltransferase activity"/>
    <property type="evidence" value="ECO:0007669"/>
    <property type="project" value="UniProtKB-EC"/>
</dbReference>
<reference evidence="10" key="1">
    <citation type="submission" date="2018-12" db="EMBL/GenBank/DDBJ databases">
        <title>Maribacter lutimaris sp. nov., isolated from marine sediment.</title>
        <authorList>
            <person name="Kim K.K."/>
        </authorList>
    </citation>
    <scope>NUCLEOTIDE SEQUENCE [LARGE SCALE GENOMIC DNA]</scope>
    <source>
        <strain evidence="10">PoM-212</strain>
    </source>
</reference>
<evidence type="ECO:0000256" key="6">
    <source>
        <dbReference type="ARBA" id="ARBA00047422"/>
    </source>
</evidence>
<keyword evidence="4 7" id="KW-0949">S-adenosyl-L-methionine</keyword>
<dbReference type="NCBIfam" id="TIGR00675">
    <property type="entry name" value="dcm"/>
    <property type="match status" value="1"/>
</dbReference>
<keyword evidence="2 7" id="KW-0489">Methyltransferase</keyword>
<dbReference type="OrthoDB" id="32195at2"/>
<dbReference type="PANTHER" id="PTHR10629:SF52">
    <property type="entry name" value="DNA (CYTOSINE-5)-METHYLTRANSFERASE 1"/>
    <property type="match status" value="1"/>
</dbReference>
<dbReference type="InterPro" id="IPR029063">
    <property type="entry name" value="SAM-dependent_MTases_sf"/>
</dbReference>
<evidence type="ECO:0000256" key="3">
    <source>
        <dbReference type="ARBA" id="ARBA00022679"/>
    </source>
</evidence>
<dbReference type="RefSeq" id="WP_125223093.1">
    <property type="nucleotide sequence ID" value="NZ_QUSX01000002.1"/>
</dbReference>
<comment type="caution">
    <text evidence="9">The sequence shown here is derived from an EMBL/GenBank/DDBJ whole genome shotgun (WGS) entry which is preliminary data.</text>
</comment>
<protein>
    <recommendedName>
        <fullName evidence="1">DNA (cytosine-5-)-methyltransferase</fullName>
        <ecNumber evidence="1">2.1.1.37</ecNumber>
    </recommendedName>
</protein>
<dbReference type="Pfam" id="PF00145">
    <property type="entry name" value="DNA_methylase"/>
    <property type="match status" value="1"/>
</dbReference>
<dbReference type="AlphaFoldDB" id="A0A3R8Q2C8"/>
<evidence type="ECO:0000313" key="10">
    <source>
        <dbReference type="Proteomes" id="UP000286990"/>
    </source>
</evidence>
<feature type="active site" evidence="7">
    <location>
        <position position="100"/>
    </location>
</feature>
<dbReference type="Gene3D" id="3.90.120.10">
    <property type="entry name" value="DNA Methylase, subunit A, domain 2"/>
    <property type="match status" value="1"/>
</dbReference>